<reference evidence="1" key="2">
    <citation type="submission" date="2021-09" db="EMBL/GenBank/DDBJ databases">
        <authorList>
            <person name="Gilroy R."/>
        </authorList>
    </citation>
    <scope>NUCLEOTIDE SEQUENCE</scope>
    <source>
        <strain evidence="1">USAMLcec4-12693</strain>
    </source>
</reference>
<dbReference type="InterPro" id="IPR036390">
    <property type="entry name" value="WH_DNA-bd_sf"/>
</dbReference>
<dbReference type="RefSeq" id="WP_070089957.1">
    <property type="nucleotide sequence ID" value="NZ_CABMJS010000025.1"/>
</dbReference>
<reference evidence="1" key="1">
    <citation type="journal article" date="2021" name="PeerJ">
        <title>Extensive microbial diversity within the chicken gut microbiome revealed by metagenomics and culture.</title>
        <authorList>
            <person name="Gilroy R."/>
            <person name="Ravi A."/>
            <person name="Getino M."/>
            <person name="Pursley I."/>
            <person name="Horton D.L."/>
            <person name="Alikhan N.F."/>
            <person name="Baker D."/>
            <person name="Gharbi K."/>
            <person name="Hall N."/>
            <person name="Watson M."/>
            <person name="Adriaenssens E.M."/>
            <person name="Foster-Nyarko E."/>
            <person name="Jarju S."/>
            <person name="Secka A."/>
            <person name="Antonio M."/>
            <person name="Oren A."/>
            <person name="Chaudhuri R.R."/>
            <person name="La Ragione R."/>
            <person name="Hildebrand F."/>
            <person name="Pallen M.J."/>
        </authorList>
    </citation>
    <scope>NUCLEOTIDE SEQUENCE</scope>
    <source>
        <strain evidence="1">USAMLcec4-12693</strain>
    </source>
</reference>
<protein>
    <submittedName>
        <fullName evidence="1">DUF4364 family protein</fullName>
    </submittedName>
</protein>
<accession>A0A9D2VW69</accession>
<dbReference type="InterPro" id="IPR025374">
    <property type="entry name" value="DUF4364"/>
</dbReference>
<dbReference type="Proteomes" id="UP000813420">
    <property type="component" value="Unassembled WGS sequence"/>
</dbReference>
<organism evidence="1 2">
    <name type="scientific">Merdimonas faecis</name>
    <dbReference type="NCBI Taxonomy" id="1653435"/>
    <lineage>
        <taxon>Bacteria</taxon>
        <taxon>Bacillati</taxon>
        <taxon>Bacillota</taxon>
        <taxon>Clostridia</taxon>
        <taxon>Lachnospirales</taxon>
        <taxon>Lachnospiraceae</taxon>
        <taxon>Merdimonas</taxon>
    </lineage>
</organism>
<evidence type="ECO:0000313" key="1">
    <source>
        <dbReference type="EMBL" id="HJH48833.1"/>
    </source>
</evidence>
<dbReference type="InterPro" id="IPR036388">
    <property type="entry name" value="WH-like_DNA-bd_sf"/>
</dbReference>
<dbReference type="SUPFAM" id="SSF46785">
    <property type="entry name" value="Winged helix' DNA-binding domain"/>
    <property type="match status" value="1"/>
</dbReference>
<gene>
    <name evidence="1" type="ORF">K8V39_01040</name>
</gene>
<name>A0A9D2VW69_9FIRM</name>
<evidence type="ECO:0000313" key="2">
    <source>
        <dbReference type="Proteomes" id="UP000813420"/>
    </source>
</evidence>
<dbReference type="AlphaFoldDB" id="A0A9D2VW69"/>
<dbReference type="EMBL" id="DYXE01000009">
    <property type="protein sequence ID" value="HJH48833.1"/>
    <property type="molecule type" value="Genomic_DNA"/>
</dbReference>
<dbReference type="OrthoDB" id="9783597at2"/>
<proteinExistence type="predicted"/>
<sequence>MTSTFKLYKLIILYMLNKVDFPLTNSQISEFILDEGYTTYFKLQQALSELTESGFIREESTHSRTFYHLTEDGAETLRFFKNDISPAIQNDIDGFLKEKKYELKNEVSVKSDYYRNTNREYSVRCQVLEQGVPLIDLTVTAPTESEAETIANNWQQKNEEIYAAIMAQLL</sequence>
<comment type="caution">
    <text evidence="1">The sequence shown here is derived from an EMBL/GenBank/DDBJ whole genome shotgun (WGS) entry which is preliminary data.</text>
</comment>
<dbReference type="Gene3D" id="1.10.10.10">
    <property type="entry name" value="Winged helix-like DNA-binding domain superfamily/Winged helix DNA-binding domain"/>
    <property type="match status" value="1"/>
</dbReference>
<dbReference type="Pfam" id="PF14277">
    <property type="entry name" value="DUF4364"/>
    <property type="match status" value="1"/>
</dbReference>